<dbReference type="Proteomes" id="UP000886268">
    <property type="component" value="Unassembled WGS sequence"/>
</dbReference>
<name>A0A7V1N2G6_DESA2</name>
<dbReference type="PANTHER" id="PTHR43481:SF4">
    <property type="entry name" value="GLYCEROL-1-PHOSPHATE PHOSPHOHYDROLASE 1-RELATED"/>
    <property type="match status" value="1"/>
</dbReference>
<comment type="caution">
    <text evidence="1">The sequence shown here is derived from an EMBL/GenBank/DDBJ whole genome shotgun (WGS) entry which is preliminary data.</text>
</comment>
<dbReference type="SFLD" id="SFLDG01135">
    <property type="entry name" value="C1.5.6:_HAD__Beta-PGM__Phospha"/>
    <property type="match status" value="1"/>
</dbReference>
<dbReference type="InterPro" id="IPR051806">
    <property type="entry name" value="HAD-like_SPP"/>
</dbReference>
<dbReference type="Gene3D" id="1.10.150.240">
    <property type="entry name" value="Putative phosphatase, domain 2"/>
    <property type="match status" value="1"/>
</dbReference>
<dbReference type="GO" id="GO:0050308">
    <property type="term" value="F:sugar-phosphatase activity"/>
    <property type="evidence" value="ECO:0007669"/>
    <property type="project" value="TreeGrafter"/>
</dbReference>
<evidence type="ECO:0000313" key="1">
    <source>
        <dbReference type="EMBL" id="HEB73988.1"/>
    </source>
</evidence>
<dbReference type="PRINTS" id="PR00413">
    <property type="entry name" value="HADHALOGNASE"/>
</dbReference>
<dbReference type="InterPro" id="IPR023214">
    <property type="entry name" value="HAD_sf"/>
</dbReference>
<dbReference type="SFLD" id="SFLDS00003">
    <property type="entry name" value="Haloacid_Dehalogenase"/>
    <property type="match status" value="1"/>
</dbReference>
<gene>
    <name evidence="1" type="ORF">ENJ03_02060</name>
</gene>
<organism evidence="1">
    <name type="scientific">Desulfofervidus auxilii</name>
    <dbReference type="NCBI Taxonomy" id="1621989"/>
    <lineage>
        <taxon>Bacteria</taxon>
        <taxon>Pseudomonadati</taxon>
        <taxon>Thermodesulfobacteriota</taxon>
        <taxon>Candidatus Desulfofervidia</taxon>
        <taxon>Candidatus Desulfofervidales</taxon>
        <taxon>Candidatus Desulfofervidaceae</taxon>
        <taxon>Candidatus Desulfofervidus</taxon>
    </lineage>
</organism>
<dbReference type="Pfam" id="PF13419">
    <property type="entry name" value="HAD_2"/>
    <property type="match status" value="1"/>
</dbReference>
<dbReference type="SUPFAM" id="SSF56784">
    <property type="entry name" value="HAD-like"/>
    <property type="match status" value="1"/>
</dbReference>
<dbReference type="EMBL" id="DRKW01000117">
    <property type="protein sequence ID" value="HEB73988.1"/>
    <property type="molecule type" value="Genomic_DNA"/>
</dbReference>
<dbReference type="Gene3D" id="3.40.50.1000">
    <property type="entry name" value="HAD superfamily/HAD-like"/>
    <property type="match status" value="1"/>
</dbReference>
<dbReference type="PANTHER" id="PTHR43481">
    <property type="entry name" value="FRUCTOSE-1-PHOSPHATE PHOSPHATASE"/>
    <property type="match status" value="1"/>
</dbReference>
<sequence length="219" mass="25199">MKDYLFFDLDGVILDSMPYHAKAWIEAFSQFGLKFEEKEIYLHEGAIELDTARDMFLKKGVKPTPDFFEKIFKIQKSIFKSKYAKLVKPFPEVSDLLKNLKKEKKKIALVTSSHSEIFNEVFPKELLPYFSLIITGDKIEKRKPNPDPYLRALETFKIKNKEALVVENSPAGVMSAKNAKLFCIGITTTLSEQHLSLADLIVKNHKELQEILLNGKKEQ</sequence>
<accession>A0A7V1N2G6</accession>
<reference evidence="1" key="1">
    <citation type="journal article" date="2020" name="mSystems">
        <title>Genome- and Community-Level Interaction Insights into Carbon Utilization and Element Cycling Functions of Hydrothermarchaeota in Hydrothermal Sediment.</title>
        <authorList>
            <person name="Zhou Z."/>
            <person name="Liu Y."/>
            <person name="Xu W."/>
            <person name="Pan J."/>
            <person name="Luo Z.H."/>
            <person name="Li M."/>
        </authorList>
    </citation>
    <scope>NUCLEOTIDE SEQUENCE [LARGE SCALE GENOMIC DNA]</scope>
    <source>
        <strain evidence="1">HyVt-45</strain>
    </source>
</reference>
<dbReference type="AlphaFoldDB" id="A0A7V1N2G6"/>
<dbReference type="SFLD" id="SFLDG01129">
    <property type="entry name" value="C1.5:_HAD__Beta-PGM__Phosphata"/>
    <property type="match status" value="1"/>
</dbReference>
<dbReference type="NCBIfam" id="TIGR01509">
    <property type="entry name" value="HAD-SF-IA-v3"/>
    <property type="match status" value="1"/>
</dbReference>
<dbReference type="InterPro" id="IPR041492">
    <property type="entry name" value="HAD_2"/>
</dbReference>
<dbReference type="InterPro" id="IPR023198">
    <property type="entry name" value="PGP-like_dom2"/>
</dbReference>
<dbReference type="InterPro" id="IPR036412">
    <property type="entry name" value="HAD-like_sf"/>
</dbReference>
<dbReference type="InterPro" id="IPR006439">
    <property type="entry name" value="HAD-SF_hydro_IA"/>
</dbReference>
<protein>
    <submittedName>
        <fullName evidence="1">HAD family phosphatase</fullName>
    </submittedName>
</protein>
<proteinExistence type="predicted"/>